<feature type="compositionally biased region" description="Basic and acidic residues" evidence="1">
    <location>
        <begin position="282"/>
        <end position="291"/>
    </location>
</feature>
<protein>
    <submittedName>
        <fullName evidence="2">Uncharacterized protein</fullName>
    </submittedName>
</protein>
<dbReference type="Proteomes" id="UP000803884">
    <property type="component" value="Unassembled WGS sequence"/>
</dbReference>
<evidence type="ECO:0000256" key="1">
    <source>
        <dbReference type="SAM" id="MobiDB-lite"/>
    </source>
</evidence>
<name>A0AB34KQ34_9PEZI</name>
<sequence length="526" mass="57110">MARLRSARAPPSATKPPPSATKDAPATTTRRPALREKTNTTGTPGPAVETSMLALKNFKRRPRQGSMLEMVKRRRSSIAQQSMLSARPQVEDDGVESTSVFDLGSASEDEEDFAPEAEGTPVLVSKGRRNVGSAAKSVASAAKSVVSKAAESPVPVQATRRRSKRKSDEMEAPGSALGALRKKRKSDDVDVSHSALDALKKRHRKSAVPPAEEESLPQVDAEGEVEEHASSDREESPVPNPITSDVQVVNSSPQSTPPTEPSSAEKPAGAEQADLAVPSTEEQERRKTVHDEEQESDFDAPNATMAEPASSSPLASPIPETQRTDIYADPLTQVSPPPREPAKTRSRGSKKQVNMSTATLRALLPRRTRRTQPSYGRTEYDIPSDEDDDGIAFDTTHLDEDEDELGGRTRRQTRAPAQTKGRKKTAAPAKTKPKQTRKSAAPAPSTKNKGKATRTYGRAAASDKENAGEESGLEEEEGDTSLTMHEVAHSKELEEARRKFAEVDEWDLSFESMSNEDHRSSSQGWR</sequence>
<reference evidence="2 3" key="1">
    <citation type="journal article" date="2020" name="Microbiol. Resour. Announc.">
        <title>Draft Genome Sequence of a Cladosporium Species Isolated from the Mesophotic Ascidian Didemnum maculosum.</title>
        <authorList>
            <person name="Gioti A."/>
            <person name="Siaperas R."/>
            <person name="Nikolaivits E."/>
            <person name="Le Goff G."/>
            <person name="Ouazzani J."/>
            <person name="Kotoulas G."/>
            <person name="Topakas E."/>
        </authorList>
    </citation>
    <scope>NUCLEOTIDE SEQUENCE [LARGE SCALE GENOMIC DNA]</scope>
    <source>
        <strain evidence="2 3">TM138-S3</strain>
    </source>
</reference>
<feature type="compositionally biased region" description="Low complexity" evidence="1">
    <location>
        <begin position="306"/>
        <end position="319"/>
    </location>
</feature>
<organism evidence="2 3">
    <name type="scientific">Cladosporium halotolerans</name>
    <dbReference type="NCBI Taxonomy" id="1052096"/>
    <lineage>
        <taxon>Eukaryota</taxon>
        <taxon>Fungi</taxon>
        <taxon>Dikarya</taxon>
        <taxon>Ascomycota</taxon>
        <taxon>Pezizomycotina</taxon>
        <taxon>Dothideomycetes</taxon>
        <taxon>Dothideomycetidae</taxon>
        <taxon>Cladosporiales</taxon>
        <taxon>Cladosporiaceae</taxon>
        <taxon>Cladosporium</taxon>
    </lineage>
</organism>
<feature type="region of interest" description="Disordered" evidence="1">
    <location>
        <begin position="1"/>
        <end position="490"/>
    </location>
</feature>
<feature type="compositionally biased region" description="Low complexity" evidence="1">
    <location>
        <begin position="133"/>
        <end position="150"/>
    </location>
</feature>
<feature type="compositionally biased region" description="Acidic residues" evidence="1">
    <location>
        <begin position="382"/>
        <end position="391"/>
    </location>
</feature>
<gene>
    <name evidence="2" type="ORF">WHR41_05459</name>
</gene>
<feature type="compositionally biased region" description="Polar residues" evidence="1">
    <location>
        <begin position="241"/>
        <end position="250"/>
    </location>
</feature>
<dbReference type="RefSeq" id="XP_069229426.1">
    <property type="nucleotide sequence ID" value="XM_069374064.1"/>
</dbReference>
<keyword evidence="3" id="KW-1185">Reference proteome</keyword>
<accession>A0AB34KQ34</accession>
<feature type="compositionally biased region" description="Basic residues" evidence="1">
    <location>
        <begin position="420"/>
        <end position="437"/>
    </location>
</feature>
<feature type="compositionally biased region" description="Basic and acidic residues" evidence="1">
    <location>
        <begin position="226"/>
        <end position="236"/>
    </location>
</feature>
<feature type="compositionally biased region" description="Low complexity" evidence="1">
    <location>
        <begin position="1"/>
        <end position="12"/>
    </location>
</feature>
<feature type="compositionally biased region" description="Acidic residues" evidence="1">
    <location>
        <begin position="211"/>
        <end position="225"/>
    </location>
</feature>
<evidence type="ECO:0000313" key="3">
    <source>
        <dbReference type="Proteomes" id="UP000803884"/>
    </source>
</evidence>
<comment type="caution">
    <text evidence="2">The sequence shown here is derived from an EMBL/GenBank/DDBJ whole genome shotgun (WGS) entry which is preliminary data.</text>
</comment>
<feature type="region of interest" description="Disordered" evidence="1">
    <location>
        <begin position="507"/>
        <end position="526"/>
    </location>
</feature>
<dbReference type="EMBL" id="JAAQHG020000015">
    <property type="protein sequence ID" value="KAL1586321.1"/>
    <property type="molecule type" value="Genomic_DNA"/>
</dbReference>
<evidence type="ECO:0000313" key="2">
    <source>
        <dbReference type="EMBL" id="KAL1586321.1"/>
    </source>
</evidence>
<dbReference type="AlphaFoldDB" id="A0AB34KQ34"/>
<proteinExistence type="predicted"/>
<dbReference type="GeneID" id="96006902"/>